<evidence type="ECO:0000256" key="1">
    <source>
        <dbReference type="SAM" id="Phobius"/>
    </source>
</evidence>
<protein>
    <submittedName>
        <fullName evidence="2">Uncharacterized protein</fullName>
    </submittedName>
</protein>
<proteinExistence type="predicted"/>
<dbReference type="RefSeq" id="WP_305991079.1">
    <property type="nucleotide sequence ID" value="NZ_JAVAMP010000002.1"/>
</dbReference>
<organism evidence="2 3">
    <name type="scientific">Chengkuizengella axinellae</name>
    <dbReference type="NCBI Taxonomy" id="3064388"/>
    <lineage>
        <taxon>Bacteria</taxon>
        <taxon>Bacillati</taxon>
        <taxon>Bacillota</taxon>
        <taxon>Bacilli</taxon>
        <taxon>Bacillales</taxon>
        <taxon>Paenibacillaceae</taxon>
        <taxon>Chengkuizengella</taxon>
    </lineage>
</organism>
<keyword evidence="1" id="KW-0472">Membrane</keyword>
<dbReference type="Proteomes" id="UP001231941">
    <property type="component" value="Unassembled WGS sequence"/>
</dbReference>
<keyword evidence="3" id="KW-1185">Reference proteome</keyword>
<accession>A0ABT9IWS9</accession>
<keyword evidence="1" id="KW-0812">Transmembrane</keyword>
<keyword evidence="1" id="KW-1133">Transmembrane helix</keyword>
<feature type="transmembrane region" description="Helical" evidence="1">
    <location>
        <begin position="24"/>
        <end position="42"/>
    </location>
</feature>
<sequence>MSNQRNHTRFEEIYIAFSTKVEKYLIKFLFVLTIVLITVQLLSQFEYVRLLLINVEKLEGIPYE</sequence>
<comment type="caution">
    <text evidence="2">The sequence shown here is derived from an EMBL/GenBank/DDBJ whole genome shotgun (WGS) entry which is preliminary data.</text>
</comment>
<evidence type="ECO:0000313" key="2">
    <source>
        <dbReference type="EMBL" id="MDP5273777.1"/>
    </source>
</evidence>
<gene>
    <name evidence="2" type="ORF">Q5Y73_06655</name>
</gene>
<evidence type="ECO:0000313" key="3">
    <source>
        <dbReference type="Proteomes" id="UP001231941"/>
    </source>
</evidence>
<reference evidence="2 3" key="1">
    <citation type="submission" date="2023-08" db="EMBL/GenBank/DDBJ databases">
        <authorList>
            <person name="Park J.-S."/>
        </authorList>
    </citation>
    <scope>NUCLEOTIDE SEQUENCE [LARGE SCALE GENOMIC DNA]</scope>
    <source>
        <strain evidence="2 3">2205SS18-9</strain>
    </source>
</reference>
<dbReference type="EMBL" id="JAVAMP010000002">
    <property type="protein sequence ID" value="MDP5273777.1"/>
    <property type="molecule type" value="Genomic_DNA"/>
</dbReference>
<name>A0ABT9IWS9_9BACL</name>